<sequence>MKKLLLSVTLVFACITLFAQKPEVTVGAYSGLFRYSGTSSESVSFINASSDNNAIKSYTNNPYGNKFGIGYGIGGQAQLVGKGGFLVGLQAAYEQLKSKIDINRVSSFVPVSSGPANNFDANGSTALKNNIININPYIGYRIPLAKIKLDILAGTDIGFISSTHEKGSAKGSNGDTYTTDLDRTTVTEDFRLRIGFVASLNKFSLNASYANGISNYMGGYIGGGSHNAHSKVIRIGLGYRIF</sequence>
<proteinExistence type="predicted"/>
<gene>
    <name evidence="2" type="ORF">IDJ77_25320</name>
</gene>
<organism evidence="2 3">
    <name type="scientific">Mucilaginibacter pankratovii</name>
    <dbReference type="NCBI Taxonomy" id="2772110"/>
    <lineage>
        <taxon>Bacteria</taxon>
        <taxon>Pseudomonadati</taxon>
        <taxon>Bacteroidota</taxon>
        <taxon>Sphingobacteriia</taxon>
        <taxon>Sphingobacteriales</taxon>
        <taxon>Sphingobacteriaceae</taxon>
        <taxon>Mucilaginibacter</taxon>
    </lineage>
</organism>
<name>A0ABR7X0V0_9SPHI</name>
<evidence type="ECO:0000313" key="2">
    <source>
        <dbReference type="EMBL" id="MBD1367157.1"/>
    </source>
</evidence>
<protein>
    <submittedName>
        <fullName evidence="2">Outer membrane beta-barrel protein</fullName>
    </submittedName>
</protein>
<dbReference type="RefSeq" id="WP_191191786.1">
    <property type="nucleotide sequence ID" value="NZ_JACWMY010000016.1"/>
</dbReference>
<feature type="signal peptide" evidence="1">
    <location>
        <begin position="1"/>
        <end position="19"/>
    </location>
</feature>
<dbReference type="Proteomes" id="UP000606600">
    <property type="component" value="Unassembled WGS sequence"/>
</dbReference>
<dbReference type="EMBL" id="JACWMY010000016">
    <property type="protein sequence ID" value="MBD1367157.1"/>
    <property type="molecule type" value="Genomic_DNA"/>
</dbReference>
<evidence type="ECO:0000313" key="3">
    <source>
        <dbReference type="Proteomes" id="UP000606600"/>
    </source>
</evidence>
<accession>A0ABR7X0V0</accession>
<comment type="caution">
    <text evidence="2">The sequence shown here is derived from an EMBL/GenBank/DDBJ whole genome shotgun (WGS) entry which is preliminary data.</text>
</comment>
<evidence type="ECO:0000256" key="1">
    <source>
        <dbReference type="SAM" id="SignalP"/>
    </source>
</evidence>
<reference evidence="2 3" key="1">
    <citation type="submission" date="2020-09" db="EMBL/GenBank/DDBJ databases">
        <title>Novel species of Mucilaginibacter isolated from a glacier on the Tibetan Plateau.</title>
        <authorList>
            <person name="Liu Q."/>
            <person name="Xin Y.-H."/>
        </authorList>
    </citation>
    <scope>NUCLEOTIDE SEQUENCE [LARGE SCALE GENOMIC DNA]</scope>
    <source>
        <strain evidence="2 3">ZT4R22</strain>
    </source>
</reference>
<keyword evidence="3" id="KW-1185">Reference proteome</keyword>
<feature type="chain" id="PRO_5047130578" evidence="1">
    <location>
        <begin position="20"/>
        <end position="242"/>
    </location>
</feature>
<keyword evidence="1" id="KW-0732">Signal</keyword>